<proteinExistence type="predicted"/>
<gene>
    <name evidence="1" type="ORF">DW191_19115</name>
</gene>
<dbReference type="EMBL" id="QRKC01000015">
    <property type="protein sequence ID" value="RHH74009.1"/>
    <property type="molecule type" value="Genomic_DNA"/>
</dbReference>
<dbReference type="Proteomes" id="UP000283732">
    <property type="component" value="Unassembled WGS sequence"/>
</dbReference>
<dbReference type="RefSeq" id="WP_122291584.1">
    <property type="nucleotide sequence ID" value="NZ_QRKC01000015.1"/>
</dbReference>
<evidence type="ECO:0000313" key="2">
    <source>
        <dbReference type="Proteomes" id="UP000283732"/>
    </source>
</evidence>
<comment type="caution">
    <text evidence="1">The sequence shown here is derived from an EMBL/GenBank/DDBJ whole genome shotgun (WGS) entry which is preliminary data.</text>
</comment>
<dbReference type="AlphaFoldDB" id="A0A414XJE4"/>
<organism evidence="1 2">
    <name type="scientific">Parabacteroides merdae</name>
    <dbReference type="NCBI Taxonomy" id="46503"/>
    <lineage>
        <taxon>Bacteria</taxon>
        <taxon>Pseudomonadati</taxon>
        <taxon>Bacteroidota</taxon>
        <taxon>Bacteroidia</taxon>
        <taxon>Bacteroidales</taxon>
        <taxon>Tannerellaceae</taxon>
        <taxon>Parabacteroides</taxon>
    </lineage>
</organism>
<name>A0A414XJE4_9BACT</name>
<reference evidence="1 2" key="1">
    <citation type="submission" date="2018-08" db="EMBL/GenBank/DDBJ databases">
        <title>A genome reference for cultivated species of the human gut microbiota.</title>
        <authorList>
            <person name="Zou Y."/>
            <person name="Xue W."/>
            <person name="Luo G."/>
        </authorList>
    </citation>
    <scope>NUCLEOTIDE SEQUENCE [LARGE SCALE GENOMIC DNA]</scope>
    <source>
        <strain evidence="1 2">AM16-50</strain>
    </source>
</reference>
<accession>A0A414XJE4</accession>
<protein>
    <submittedName>
        <fullName evidence="1">Uncharacterized protein</fullName>
    </submittedName>
</protein>
<evidence type="ECO:0000313" key="1">
    <source>
        <dbReference type="EMBL" id="RHH74009.1"/>
    </source>
</evidence>
<sequence>MDIIGSKIVGYRYGEAPECGRSFNTQTRQYECGVSMAQVGYMEEVGSFAVSGAYGRKKYYYEGTIVGFGGDDEVCLSDVRRISYNEYRSLKSTYKEVNNAIVNEKCDSLLSLLRRGWTVYPNTVEGIEEMRNKMLKK</sequence>